<keyword evidence="3" id="KW-1185">Reference proteome</keyword>
<feature type="compositionally biased region" description="Basic and acidic residues" evidence="1">
    <location>
        <begin position="46"/>
        <end position="58"/>
    </location>
</feature>
<protein>
    <submittedName>
        <fullName evidence="2">Uncharacterized protein</fullName>
    </submittedName>
</protein>
<reference evidence="2 3" key="1">
    <citation type="submission" date="2020-03" db="EMBL/GenBank/DDBJ databases">
        <authorList>
            <person name="Kojic M."/>
            <person name="Vukotic G."/>
        </authorList>
    </citation>
    <scope>NUCLEOTIDE SEQUENCE [LARGE SCALE GENOMIC DNA]</scope>
</reference>
<name>A0A6H0X3G8_9CAUD</name>
<evidence type="ECO:0000313" key="2">
    <source>
        <dbReference type="EMBL" id="QIW86694.1"/>
    </source>
</evidence>
<sequence>MNRLKMCMVAVLGAFTRERILAKLNADVEHMLAGTLAEPTGGYPVTDRHTGKAKERREAKRRRRAKGRK</sequence>
<organism evidence="2 3">
    <name type="scientific">Klebsiella phage LASTA</name>
    <dbReference type="NCBI Taxonomy" id="2723758"/>
    <lineage>
        <taxon>Viruses</taxon>
        <taxon>Duplodnaviria</taxon>
        <taxon>Heunggongvirae</taxon>
        <taxon>Uroviricota</taxon>
        <taxon>Caudoviricetes</taxon>
        <taxon>Lastavirus</taxon>
        <taxon>Lastavirus lasta</taxon>
    </lineage>
</organism>
<accession>A0A6H0X3G8</accession>
<evidence type="ECO:0000313" key="3">
    <source>
        <dbReference type="Proteomes" id="UP000502929"/>
    </source>
</evidence>
<gene>
    <name evidence="2" type="ORF">24149LASTA_00067</name>
</gene>
<feature type="region of interest" description="Disordered" evidence="1">
    <location>
        <begin position="35"/>
        <end position="69"/>
    </location>
</feature>
<evidence type="ECO:0000256" key="1">
    <source>
        <dbReference type="SAM" id="MobiDB-lite"/>
    </source>
</evidence>
<feature type="compositionally biased region" description="Basic residues" evidence="1">
    <location>
        <begin position="59"/>
        <end position="69"/>
    </location>
</feature>
<proteinExistence type="predicted"/>
<dbReference type="Proteomes" id="UP000502929">
    <property type="component" value="Segment"/>
</dbReference>
<dbReference type="EMBL" id="MT251347">
    <property type="protein sequence ID" value="QIW86694.1"/>
    <property type="molecule type" value="Genomic_DNA"/>
</dbReference>